<feature type="region of interest" description="Disordered" evidence="1">
    <location>
        <begin position="1"/>
        <end position="75"/>
    </location>
</feature>
<comment type="caution">
    <text evidence="2">The sequence shown here is derived from an EMBL/GenBank/DDBJ whole genome shotgun (WGS) entry which is preliminary data.</text>
</comment>
<gene>
    <name evidence="2" type="ORF">PIB30_109485</name>
</gene>
<evidence type="ECO:0000256" key="1">
    <source>
        <dbReference type="SAM" id="MobiDB-lite"/>
    </source>
</evidence>
<proteinExistence type="predicted"/>
<protein>
    <submittedName>
        <fullName evidence="2">Uncharacterized protein</fullName>
    </submittedName>
</protein>
<feature type="region of interest" description="Disordered" evidence="1">
    <location>
        <begin position="180"/>
        <end position="223"/>
    </location>
</feature>
<reference evidence="2 3" key="1">
    <citation type="journal article" date="2023" name="Plants (Basel)">
        <title>Bridging the Gap: Combining Genomics and Transcriptomics Approaches to Understand Stylosanthes scabra, an Orphan Legume from the Brazilian Caatinga.</title>
        <authorList>
            <person name="Ferreira-Neto J.R.C."/>
            <person name="da Silva M.D."/>
            <person name="Binneck E."/>
            <person name="de Melo N.F."/>
            <person name="da Silva R.H."/>
            <person name="de Melo A.L.T.M."/>
            <person name="Pandolfi V."/>
            <person name="Bustamante F.O."/>
            <person name="Brasileiro-Vidal A.C."/>
            <person name="Benko-Iseppon A.M."/>
        </authorList>
    </citation>
    <scope>NUCLEOTIDE SEQUENCE [LARGE SCALE GENOMIC DNA]</scope>
    <source>
        <tissue evidence="2">Leaves</tissue>
    </source>
</reference>
<dbReference type="Proteomes" id="UP001341840">
    <property type="component" value="Unassembled WGS sequence"/>
</dbReference>
<organism evidence="2 3">
    <name type="scientific">Stylosanthes scabra</name>
    <dbReference type="NCBI Taxonomy" id="79078"/>
    <lineage>
        <taxon>Eukaryota</taxon>
        <taxon>Viridiplantae</taxon>
        <taxon>Streptophyta</taxon>
        <taxon>Embryophyta</taxon>
        <taxon>Tracheophyta</taxon>
        <taxon>Spermatophyta</taxon>
        <taxon>Magnoliopsida</taxon>
        <taxon>eudicotyledons</taxon>
        <taxon>Gunneridae</taxon>
        <taxon>Pentapetalae</taxon>
        <taxon>rosids</taxon>
        <taxon>fabids</taxon>
        <taxon>Fabales</taxon>
        <taxon>Fabaceae</taxon>
        <taxon>Papilionoideae</taxon>
        <taxon>50 kb inversion clade</taxon>
        <taxon>dalbergioids sensu lato</taxon>
        <taxon>Dalbergieae</taxon>
        <taxon>Pterocarpus clade</taxon>
        <taxon>Stylosanthes</taxon>
    </lineage>
</organism>
<dbReference type="EMBL" id="JASCZI010035850">
    <property type="protein sequence ID" value="MED6129604.1"/>
    <property type="molecule type" value="Genomic_DNA"/>
</dbReference>
<accession>A0ABU6S0F2</accession>
<sequence length="223" mass="23026">MYAHTIIISAPPRATAPQQRGLAGPISSPWSPALPDARPAGAELPGRGSAAGRTGKKEELKKKCNTRTSQEVTHPSTTLAQARLTAEPAGAELTGRGSAAGRTGKKECISAGMITPANVCAHNYHKRASEGNGAAAERPRGAHLLATEPRPSGCPTRRKDGAGLIAPANVCAHNLHKRASDGNGAAAERPRGAHPLAMEPRPCGCPTRRSRASGTRVGGRKDV</sequence>
<keyword evidence="3" id="KW-1185">Reference proteome</keyword>
<name>A0ABU6S0F2_9FABA</name>
<evidence type="ECO:0000313" key="2">
    <source>
        <dbReference type="EMBL" id="MED6129604.1"/>
    </source>
</evidence>
<feature type="compositionally biased region" description="Polar residues" evidence="1">
    <location>
        <begin position="66"/>
        <end position="75"/>
    </location>
</feature>
<evidence type="ECO:0000313" key="3">
    <source>
        <dbReference type="Proteomes" id="UP001341840"/>
    </source>
</evidence>